<dbReference type="InterPro" id="IPR037055">
    <property type="entry name" value="MHC_I-like_Ag-recog_sf"/>
</dbReference>
<dbReference type="Pfam" id="PF07654">
    <property type="entry name" value="C1-set"/>
    <property type="match status" value="1"/>
</dbReference>
<dbReference type="AlphaFoldDB" id="A0A8T3DZJ0"/>
<sequence>MKTAVLLGLMLCVIHAAYAATHSYQYIYTATSGIPEFPEFVAAGMVDAGQISYYDSKAKETVCSQEWVKGAVDPQFWQRSTQIFSATHPQFKVAIDTLKKRFNQTGGVHVYQTMYGCEWDDETGTTDGFYQFGYDGADLVVFDMKNMRWIAPLSQGAVTKNKWDSDSAYNAGQKNYLTQICIEWLKKYVNYWRSTLERRDHPEVSVFQKDSSSPVICHATGFFPHGIMVTWQRDGEEVQEDVELGRRCQRGWNFPDSISRHSEAWDTHTYTCTVQHKSLEEDIIRTHSPDSSGPHGHHHRLCGGGSLVALAVIGVIMWKKRVQAMGRRTPLTLIQRTLTNVWRKPETSLSDAQGGAAGGRSHTLFVTV</sequence>
<keyword evidence="3" id="KW-0732">Signal</keyword>
<dbReference type="InterPro" id="IPR050208">
    <property type="entry name" value="MHC_class-I_related"/>
</dbReference>
<dbReference type="FunFam" id="3.30.500.10:FF:000001">
    <property type="entry name" value="H-2 class I histocompatibility antigen, alpha chain"/>
    <property type="match status" value="1"/>
</dbReference>
<feature type="signal peptide" evidence="3">
    <location>
        <begin position="1"/>
        <end position="19"/>
    </location>
</feature>
<dbReference type="EMBL" id="JAERUA010000003">
    <property type="protein sequence ID" value="KAI1902362.1"/>
    <property type="molecule type" value="Genomic_DNA"/>
</dbReference>
<dbReference type="PANTHER" id="PTHR16675:SF237">
    <property type="entry name" value="MHC CLASS I ANTIGEN TRANSCRIPT VARIANT 1-RELATED"/>
    <property type="match status" value="1"/>
</dbReference>
<dbReference type="Gene3D" id="3.30.500.10">
    <property type="entry name" value="MHC class I-like antigen recognition-like"/>
    <property type="match status" value="1"/>
</dbReference>
<dbReference type="PROSITE" id="PS50835">
    <property type="entry name" value="IG_LIKE"/>
    <property type="match status" value="1"/>
</dbReference>
<protein>
    <recommendedName>
        <fullName evidence="4">Ig-like domain-containing protein</fullName>
    </recommendedName>
</protein>
<dbReference type="InterPro" id="IPR011162">
    <property type="entry name" value="MHC_I/II-like_Ag-recog"/>
</dbReference>
<evidence type="ECO:0000313" key="6">
    <source>
        <dbReference type="Proteomes" id="UP000829720"/>
    </source>
</evidence>
<dbReference type="InterPro" id="IPR007110">
    <property type="entry name" value="Ig-like_dom"/>
</dbReference>
<dbReference type="InterPro" id="IPR011161">
    <property type="entry name" value="MHC_I-like_Ag-recog"/>
</dbReference>
<dbReference type="GO" id="GO:0009897">
    <property type="term" value="C:external side of plasma membrane"/>
    <property type="evidence" value="ECO:0007669"/>
    <property type="project" value="TreeGrafter"/>
</dbReference>
<dbReference type="PANTHER" id="PTHR16675">
    <property type="entry name" value="MHC CLASS I-RELATED"/>
    <property type="match status" value="1"/>
</dbReference>
<dbReference type="Proteomes" id="UP000829720">
    <property type="component" value="Unassembled WGS sequence"/>
</dbReference>
<keyword evidence="6" id="KW-1185">Reference proteome</keyword>
<accession>A0A8T3DZJ0</accession>
<feature type="chain" id="PRO_5035882914" description="Ig-like domain-containing protein" evidence="3">
    <location>
        <begin position="20"/>
        <end position="368"/>
    </location>
</feature>
<dbReference type="InterPro" id="IPR013783">
    <property type="entry name" value="Ig-like_fold"/>
</dbReference>
<feature type="domain" description="Ig-like" evidence="4">
    <location>
        <begin position="202"/>
        <end position="284"/>
    </location>
</feature>
<reference evidence="5" key="1">
    <citation type="submission" date="2021-01" db="EMBL/GenBank/DDBJ databases">
        <authorList>
            <person name="Zahm M."/>
            <person name="Roques C."/>
            <person name="Cabau C."/>
            <person name="Klopp C."/>
            <person name="Donnadieu C."/>
            <person name="Jouanno E."/>
            <person name="Lampietro C."/>
            <person name="Louis A."/>
            <person name="Herpin A."/>
            <person name="Echchiki A."/>
            <person name="Berthelot C."/>
            <person name="Parey E."/>
            <person name="Roest-Crollius H."/>
            <person name="Braasch I."/>
            <person name="Postlethwait J."/>
            <person name="Bobe J."/>
            <person name="Montfort J."/>
            <person name="Bouchez O."/>
            <person name="Begum T."/>
            <person name="Mejri S."/>
            <person name="Adams A."/>
            <person name="Chen W.-J."/>
            <person name="Guiguen Y."/>
        </authorList>
    </citation>
    <scope>NUCLEOTIDE SEQUENCE</scope>
    <source>
        <tissue evidence="5">Blood</tissue>
    </source>
</reference>
<evidence type="ECO:0000256" key="1">
    <source>
        <dbReference type="ARBA" id="ARBA00023180"/>
    </source>
</evidence>
<evidence type="ECO:0000256" key="3">
    <source>
        <dbReference type="SAM" id="SignalP"/>
    </source>
</evidence>
<organism evidence="5 6">
    <name type="scientific">Albula goreensis</name>
    <dbReference type="NCBI Taxonomy" id="1534307"/>
    <lineage>
        <taxon>Eukaryota</taxon>
        <taxon>Metazoa</taxon>
        <taxon>Chordata</taxon>
        <taxon>Craniata</taxon>
        <taxon>Vertebrata</taxon>
        <taxon>Euteleostomi</taxon>
        <taxon>Actinopterygii</taxon>
        <taxon>Neopterygii</taxon>
        <taxon>Teleostei</taxon>
        <taxon>Albuliformes</taxon>
        <taxon>Albulidae</taxon>
        <taxon>Albula</taxon>
    </lineage>
</organism>
<dbReference type="InterPro" id="IPR036179">
    <property type="entry name" value="Ig-like_dom_sf"/>
</dbReference>
<evidence type="ECO:0000313" key="5">
    <source>
        <dbReference type="EMBL" id="KAI1902362.1"/>
    </source>
</evidence>
<dbReference type="GO" id="GO:0006955">
    <property type="term" value="P:immune response"/>
    <property type="evidence" value="ECO:0007669"/>
    <property type="project" value="TreeGrafter"/>
</dbReference>
<keyword evidence="1" id="KW-0325">Glycoprotein</keyword>
<dbReference type="Pfam" id="PF00129">
    <property type="entry name" value="MHC_I"/>
    <property type="match status" value="1"/>
</dbReference>
<comment type="similarity">
    <text evidence="2">Belongs to the MHC class I family.</text>
</comment>
<comment type="caution">
    <text evidence="5">The sequence shown here is derived from an EMBL/GenBank/DDBJ whole genome shotgun (WGS) entry which is preliminary data.</text>
</comment>
<evidence type="ECO:0000259" key="4">
    <source>
        <dbReference type="PROSITE" id="PS50835"/>
    </source>
</evidence>
<dbReference type="SMART" id="SM00407">
    <property type="entry name" value="IGc1"/>
    <property type="match status" value="1"/>
</dbReference>
<dbReference type="OrthoDB" id="8936120at2759"/>
<dbReference type="GO" id="GO:0005615">
    <property type="term" value="C:extracellular space"/>
    <property type="evidence" value="ECO:0007669"/>
    <property type="project" value="TreeGrafter"/>
</dbReference>
<proteinExistence type="inferred from homology"/>
<evidence type="ECO:0000256" key="2">
    <source>
        <dbReference type="RuleBase" id="RU004439"/>
    </source>
</evidence>
<dbReference type="InterPro" id="IPR001039">
    <property type="entry name" value="MHC_I_a_a1/a2"/>
</dbReference>
<dbReference type="SUPFAM" id="SSF54452">
    <property type="entry name" value="MHC antigen-recognition domain"/>
    <property type="match status" value="1"/>
</dbReference>
<gene>
    <name evidence="5" type="ORF">AGOR_G00043990</name>
</gene>
<dbReference type="SUPFAM" id="SSF48726">
    <property type="entry name" value="Immunoglobulin"/>
    <property type="match status" value="1"/>
</dbReference>
<dbReference type="Gene3D" id="2.60.40.10">
    <property type="entry name" value="Immunoglobulins"/>
    <property type="match status" value="1"/>
</dbReference>
<dbReference type="InterPro" id="IPR003597">
    <property type="entry name" value="Ig_C1-set"/>
</dbReference>
<dbReference type="PRINTS" id="PR01638">
    <property type="entry name" value="MHCCLASSI"/>
</dbReference>
<name>A0A8T3DZJ0_9TELE</name>